<dbReference type="Pfam" id="PF01503">
    <property type="entry name" value="PRA-PH"/>
    <property type="match status" value="1"/>
</dbReference>
<dbReference type="Gene3D" id="1.10.3420.10">
    <property type="entry name" value="putative ntp pyrophosphohydrolase like domain"/>
    <property type="match status" value="1"/>
</dbReference>
<accession>A0A6J5KYC9</accession>
<dbReference type="CDD" id="cd11530">
    <property type="entry name" value="NTP-PPase_DR2231_like"/>
    <property type="match status" value="1"/>
</dbReference>
<keyword evidence="1" id="KW-0378">Hydrolase</keyword>
<dbReference type="SUPFAM" id="SSF101386">
    <property type="entry name" value="all-alpha NTP pyrophosphatases"/>
    <property type="match status" value="1"/>
</dbReference>
<dbReference type="GO" id="GO:0016787">
    <property type="term" value="F:hydrolase activity"/>
    <property type="evidence" value="ECO:0007669"/>
    <property type="project" value="UniProtKB-KW"/>
</dbReference>
<gene>
    <name evidence="1" type="ORF">UFOVP84_210</name>
</gene>
<evidence type="ECO:0000313" key="1">
    <source>
        <dbReference type="EMBL" id="CAB4127484.1"/>
    </source>
</evidence>
<reference evidence="1" key="1">
    <citation type="submission" date="2020-04" db="EMBL/GenBank/DDBJ databases">
        <authorList>
            <person name="Chiriac C."/>
            <person name="Salcher M."/>
            <person name="Ghai R."/>
            <person name="Kavagutti S V."/>
        </authorList>
    </citation>
    <scope>NUCLEOTIDE SEQUENCE</scope>
</reference>
<dbReference type="EMBL" id="LR796208">
    <property type="protein sequence ID" value="CAB4127484.1"/>
    <property type="molecule type" value="Genomic_DNA"/>
</dbReference>
<sequence>MEQLSSGVHPFEHVRRFMIAGDQSIDNSNDQQNDLYIELIKEELQELWDGIERNDNIETIDAICDVTWVMVGYALSRGWDIKGAFDEVARSNMSKVDKVSGKLLKREDGKVLKPETYSPPDLTHYIT</sequence>
<proteinExistence type="predicted"/>
<name>A0A6J5KYC9_9CAUD</name>
<dbReference type="InterPro" id="IPR023292">
    <property type="entry name" value="NTP_PyroPHydrolase-like_dom_sf"/>
</dbReference>
<dbReference type="InterPro" id="IPR033653">
    <property type="entry name" value="NTP-PPase_DR2231-like"/>
</dbReference>
<organism evidence="1">
    <name type="scientific">uncultured Caudovirales phage</name>
    <dbReference type="NCBI Taxonomy" id="2100421"/>
    <lineage>
        <taxon>Viruses</taxon>
        <taxon>Duplodnaviria</taxon>
        <taxon>Heunggongvirae</taxon>
        <taxon>Uroviricota</taxon>
        <taxon>Caudoviricetes</taxon>
        <taxon>Peduoviridae</taxon>
        <taxon>Maltschvirus</taxon>
        <taxon>Maltschvirus maltsch</taxon>
    </lineage>
</organism>
<dbReference type="InterPro" id="IPR021130">
    <property type="entry name" value="PRib-ATP_PPHydrolase-like"/>
</dbReference>
<protein>
    <submittedName>
        <fullName evidence="1">NTP pyrophosphohydrolase, DR2231-like</fullName>
    </submittedName>
</protein>